<dbReference type="RefSeq" id="WP_069093943.1">
    <property type="nucleotide sequence ID" value="NZ_MASI01000001.1"/>
</dbReference>
<keyword evidence="1" id="KW-0732">Signal</keyword>
<keyword evidence="3" id="KW-1185">Reference proteome</keyword>
<comment type="caution">
    <text evidence="2">The sequence shown here is derived from an EMBL/GenBank/DDBJ whole genome shotgun (WGS) entry which is preliminary data.</text>
</comment>
<dbReference type="InterPro" id="IPR032347">
    <property type="entry name" value="DUF4864"/>
</dbReference>
<reference evidence="2 3" key="1">
    <citation type="submission" date="2016-07" db="EMBL/GenBank/DDBJ databases">
        <title>Draft genome sequence of Methyloligella halotolerans C2T (VKM B-2706T=CCUG 61687T=DSM 25045T), a halotolerant polyhydroxybutyrate accumulating methylotroph.</title>
        <authorList>
            <person name="Vasilenko O.V."/>
            <person name="Doronina N.V."/>
            <person name="Poroshina M.N."/>
            <person name="Tarlachkov S.V."/>
            <person name="Trotsenko Y.A."/>
        </authorList>
    </citation>
    <scope>NUCLEOTIDE SEQUENCE [LARGE SCALE GENOMIC DNA]</scope>
    <source>
        <strain evidence="2 3">VKM B-2706</strain>
    </source>
</reference>
<evidence type="ECO:0008006" key="4">
    <source>
        <dbReference type="Google" id="ProtNLM"/>
    </source>
</evidence>
<accession>A0A1E2S2F9</accession>
<dbReference type="Proteomes" id="UP000095087">
    <property type="component" value="Unassembled WGS sequence"/>
</dbReference>
<sequence length="209" mass="22464">MRNMTAALPKASAKFALPALVFAGALGAMQAQSAAQSASGTMQESVTVAMRVNPSTTPNITVVPKTAAADRAIQNDARKDDVKTDDLDAFDLSAEMRDGIEDTVREQLTALVKGDANMAFANLAPETQRFFSEPQRFMRSVATDAPPVVKTKSFAFVGLEQDRGAAQQQVLLTDQDGRSWLAKFQVEQQLTGDWRVKSCVVEAAPGQQA</sequence>
<dbReference type="EMBL" id="MASI01000001">
    <property type="protein sequence ID" value="ODA68696.1"/>
    <property type="molecule type" value="Genomic_DNA"/>
</dbReference>
<dbReference type="OrthoDB" id="9130422at2"/>
<protein>
    <recommendedName>
        <fullName evidence="4">DUF4864 domain-containing protein</fullName>
    </recommendedName>
</protein>
<evidence type="ECO:0000313" key="2">
    <source>
        <dbReference type="EMBL" id="ODA68696.1"/>
    </source>
</evidence>
<feature type="chain" id="PRO_5009116692" description="DUF4864 domain-containing protein" evidence="1">
    <location>
        <begin position="35"/>
        <end position="209"/>
    </location>
</feature>
<name>A0A1E2S2F9_9HYPH</name>
<evidence type="ECO:0000313" key="3">
    <source>
        <dbReference type="Proteomes" id="UP000095087"/>
    </source>
</evidence>
<dbReference type="Pfam" id="PF16156">
    <property type="entry name" value="DUF4864"/>
    <property type="match status" value="1"/>
</dbReference>
<dbReference type="AlphaFoldDB" id="A0A1E2S2F9"/>
<evidence type="ECO:0000256" key="1">
    <source>
        <dbReference type="SAM" id="SignalP"/>
    </source>
</evidence>
<gene>
    <name evidence="2" type="ORF">A7A08_00528</name>
</gene>
<dbReference type="STRING" id="1177755.A7A08_00528"/>
<proteinExistence type="predicted"/>
<feature type="signal peptide" evidence="1">
    <location>
        <begin position="1"/>
        <end position="34"/>
    </location>
</feature>
<organism evidence="2 3">
    <name type="scientific">Methyloligella halotolerans</name>
    <dbReference type="NCBI Taxonomy" id="1177755"/>
    <lineage>
        <taxon>Bacteria</taxon>
        <taxon>Pseudomonadati</taxon>
        <taxon>Pseudomonadota</taxon>
        <taxon>Alphaproteobacteria</taxon>
        <taxon>Hyphomicrobiales</taxon>
        <taxon>Hyphomicrobiaceae</taxon>
        <taxon>Methyloligella</taxon>
    </lineage>
</organism>